<feature type="region of interest" description="Disordered" evidence="6">
    <location>
        <begin position="1"/>
        <end position="29"/>
    </location>
</feature>
<dbReference type="EMBL" id="KE148147">
    <property type="protein sequence ID" value="EPE09456.1"/>
    <property type="molecule type" value="Genomic_DNA"/>
</dbReference>
<dbReference type="PANTHER" id="PTHR13946:SF16">
    <property type="entry name" value="DNA-DIRECTED RNA POLYMERASE II SUBUNIT RPB11"/>
    <property type="match status" value="1"/>
</dbReference>
<gene>
    <name evidence="8" type="ORF">F503_07232</name>
</gene>
<dbReference type="GO" id="GO:0046983">
    <property type="term" value="F:protein dimerization activity"/>
    <property type="evidence" value="ECO:0007669"/>
    <property type="project" value="InterPro"/>
</dbReference>
<evidence type="ECO:0000256" key="5">
    <source>
        <dbReference type="ARBA" id="ARBA00025751"/>
    </source>
</evidence>
<evidence type="ECO:0000256" key="1">
    <source>
        <dbReference type="ARBA" id="ARBA00004123"/>
    </source>
</evidence>
<keyword evidence="3" id="KW-0804">Transcription</keyword>
<proteinExistence type="inferred from homology"/>
<dbReference type="OrthoDB" id="10248581at2759"/>
<dbReference type="InterPro" id="IPR036603">
    <property type="entry name" value="RBP11-like"/>
</dbReference>
<evidence type="ECO:0000259" key="7">
    <source>
        <dbReference type="Pfam" id="PF13656"/>
    </source>
</evidence>
<dbReference type="SUPFAM" id="SSF55257">
    <property type="entry name" value="RBP11-like subunits of RNA polymerase"/>
    <property type="match status" value="1"/>
</dbReference>
<dbReference type="CDD" id="cd06926">
    <property type="entry name" value="RNAP_II_RPB11"/>
    <property type="match status" value="1"/>
</dbReference>
<feature type="compositionally biased region" description="Low complexity" evidence="6">
    <location>
        <begin position="10"/>
        <end position="27"/>
    </location>
</feature>
<dbReference type="AlphaFoldDB" id="S3CBV3"/>
<dbReference type="InterPro" id="IPR008193">
    <property type="entry name" value="RNA_pol_Rpb11_13-16kDa_CS"/>
</dbReference>
<dbReference type="Proteomes" id="UP000016923">
    <property type="component" value="Unassembled WGS sequence"/>
</dbReference>
<dbReference type="GO" id="GO:0003677">
    <property type="term" value="F:DNA binding"/>
    <property type="evidence" value="ECO:0007669"/>
    <property type="project" value="InterPro"/>
</dbReference>
<dbReference type="Gene3D" id="3.30.1360.10">
    <property type="entry name" value="RNA polymerase, RBP11-like subunit"/>
    <property type="match status" value="1"/>
</dbReference>
<evidence type="ECO:0000256" key="3">
    <source>
        <dbReference type="ARBA" id="ARBA00023163"/>
    </source>
</evidence>
<dbReference type="GO" id="GO:0006366">
    <property type="term" value="P:transcription by RNA polymerase II"/>
    <property type="evidence" value="ECO:0007669"/>
    <property type="project" value="InterPro"/>
</dbReference>
<dbReference type="VEuPathDB" id="FungiDB:F503_07232"/>
<dbReference type="OMA" id="NKEYIMP"/>
<protein>
    <submittedName>
        <fullName evidence="8">Dna-directed rna polymerase ii subunit rpb11</fullName>
    </submittedName>
</protein>
<dbReference type="STRING" id="1262450.S3CBV3"/>
<evidence type="ECO:0000256" key="2">
    <source>
        <dbReference type="ARBA" id="ARBA00022478"/>
    </source>
</evidence>
<keyword evidence="2 8" id="KW-0240">DNA-directed RNA polymerase</keyword>
<dbReference type="HOGENOM" id="CLU_090381_0_1_1"/>
<reference evidence="8 9" key="1">
    <citation type="journal article" date="2013" name="BMC Genomics">
        <title>The genome and transcriptome of the pine saprophyte Ophiostoma piceae, and a comparison with the bark beetle-associated pine pathogen Grosmannia clavigera.</title>
        <authorList>
            <person name="Haridas S."/>
            <person name="Wang Y."/>
            <person name="Lim L."/>
            <person name="Massoumi Alamouti S."/>
            <person name="Jackman S."/>
            <person name="Docking R."/>
            <person name="Robertson G."/>
            <person name="Birol I."/>
            <person name="Bohlmann J."/>
            <person name="Breuil C."/>
        </authorList>
    </citation>
    <scope>NUCLEOTIDE SEQUENCE [LARGE SCALE GENOMIC DNA]</scope>
    <source>
        <strain evidence="8 9">UAMH 11346</strain>
    </source>
</reference>
<dbReference type="eggNOG" id="KOG4392">
    <property type="taxonomic scope" value="Eukaryota"/>
</dbReference>
<dbReference type="InterPro" id="IPR009025">
    <property type="entry name" value="RBP11-like_dimer"/>
</dbReference>
<dbReference type="Pfam" id="PF13656">
    <property type="entry name" value="RNA_pol_L_2"/>
    <property type="match status" value="1"/>
</dbReference>
<comment type="subcellular location">
    <subcellularLocation>
        <location evidence="1">Nucleus</location>
    </subcellularLocation>
</comment>
<comment type="similarity">
    <text evidence="5">Belongs to the archaeal Rpo11/eukaryotic RPB11/RPC19 RNA polymerase subunit family.</text>
</comment>
<evidence type="ECO:0000256" key="4">
    <source>
        <dbReference type="ARBA" id="ARBA00023242"/>
    </source>
</evidence>
<evidence type="ECO:0000313" key="8">
    <source>
        <dbReference type="EMBL" id="EPE09456.1"/>
    </source>
</evidence>
<keyword evidence="9" id="KW-1185">Reference proteome</keyword>
<evidence type="ECO:0000313" key="9">
    <source>
        <dbReference type="Proteomes" id="UP000016923"/>
    </source>
</evidence>
<dbReference type="GO" id="GO:0003899">
    <property type="term" value="F:DNA-directed RNA polymerase activity"/>
    <property type="evidence" value="ECO:0007669"/>
    <property type="project" value="InterPro"/>
</dbReference>
<dbReference type="GO" id="GO:0005665">
    <property type="term" value="C:RNA polymerase II, core complex"/>
    <property type="evidence" value="ECO:0007669"/>
    <property type="project" value="InterPro"/>
</dbReference>
<dbReference type="InterPro" id="IPR037685">
    <property type="entry name" value="RBP11"/>
</dbReference>
<keyword evidence="4" id="KW-0539">Nucleus</keyword>
<feature type="domain" description="DNA-directed RNA polymerase RBP11-like dimerisation" evidence="7">
    <location>
        <begin position="86"/>
        <end position="158"/>
    </location>
</feature>
<sequence length="180" mass="19873">MNAPDSLPARLGSQASLSSRSESASGSYFTPRSHVQFSTLRSNEAAIPHGDMGSRIKWCVRFELFILGDGEKKITETPFASMANTSDFLMKKEDHTLGNLISEHLKMHPKVLLAGYKIAHPNVAEVLLRVQTDGTITPKEAVVEVCKQLVASLGHLSREFTREYELRRMATVGEQQGNGM</sequence>
<dbReference type="PROSITE" id="PS01154">
    <property type="entry name" value="RNA_POL_L_13KD"/>
    <property type="match status" value="1"/>
</dbReference>
<accession>S3CBV3</accession>
<organism evidence="8 9">
    <name type="scientific">Ophiostoma piceae (strain UAMH 11346)</name>
    <name type="common">Sap stain fungus</name>
    <dbReference type="NCBI Taxonomy" id="1262450"/>
    <lineage>
        <taxon>Eukaryota</taxon>
        <taxon>Fungi</taxon>
        <taxon>Dikarya</taxon>
        <taxon>Ascomycota</taxon>
        <taxon>Pezizomycotina</taxon>
        <taxon>Sordariomycetes</taxon>
        <taxon>Sordariomycetidae</taxon>
        <taxon>Ophiostomatales</taxon>
        <taxon>Ophiostomataceae</taxon>
        <taxon>Ophiostoma</taxon>
    </lineage>
</organism>
<name>S3CBV3_OPHP1</name>
<dbReference type="InterPro" id="IPR022905">
    <property type="entry name" value="Rpo11-like"/>
</dbReference>
<dbReference type="PANTHER" id="PTHR13946">
    <property type="entry name" value="DNA-DIRECTED RNA POLYMERASE I,II,III"/>
    <property type="match status" value="1"/>
</dbReference>
<evidence type="ECO:0000256" key="6">
    <source>
        <dbReference type="SAM" id="MobiDB-lite"/>
    </source>
</evidence>
<dbReference type="HAMAP" id="MF_00261">
    <property type="entry name" value="RNApol_arch_Rpo11"/>
    <property type="match status" value="1"/>
</dbReference>